<feature type="region of interest" description="Disordered" evidence="9">
    <location>
        <begin position="184"/>
        <end position="275"/>
    </location>
</feature>
<dbReference type="SUPFAM" id="SSF52113">
    <property type="entry name" value="BRCT domain"/>
    <property type="match status" value="1"/>
</dbReference>
<accession>A0A4Z1NX06</accession>
<dbReference type="InterPro" id="IPR039595">
    <property type="entry name" value="TE2IP/Rap1"/>
</dbReference>
<dbReference type="InterPro" id="IPR021661">
    <property type="entry name" value="Rap1_C"/>
</dbReference>
<keyword evidence="6" id="KW-0804">Transcription</keyword>
<dbReference type="PANTHER" id="PTHR16466">
    <property type="entry name" value="TELOMERE REPEAT-BINDING FACTOR 2-INTERACTING PROTEIN 1"/>
    <property type="match status" value="1"/>
</dbReference>
<dbReference type="Gene3D" id="1.10.10.2170">
    <property type="match status" value="1"/>
</dbReference>
<organism evidence="11 12">
    <name type="scientific">Venturia nashicola</name>
    <dbReference type="NCBI Taxonomy" id="86259"/>
    <lineage>
        <taxon>Eukaryota</taxon>
        <taxon>Fungi</taxon>
        <taxon>Dikarya</taxon>
        <taxon>Ascomycota</taxon>
        <taxon>Pezizomycotina</taxon>
        <taxon>Dothideomycetes</taxon>
        <taxon>Pleosporomycetidae</taxon>
        <taxon>Venturiales</taxon>
        <taxon>Venturiaceae</taxon>
        <taxon>Venturia</taxon>
    </lineage>
</organism>
<keyword evidence="12" id="KW-1185">Reference proteome</keyword>
<evidence type="ECO:0000256" key="6">
    <source>
        <dbReference type="ARBA" id="ARBA00023163"/>
    </source>
</evidence>
<dbReference type="InterPro" id="IPR009057">
    <property type="entry name" value="Homeodomain-like_sf"/>
</dbReference>
<proteinExistence type="inferred from homology"/>
<dbReference type="CDD" id="cd11655">
    <property type="entry name" value="rap1_myb-like"/>
    <property type="match status" value="1"/>
</dbReference>
<dbReference type="Pfam" id="PF11626">
    <property type="entry name" value="Rap1_C"/>
    <property type="match status" value="1"/>
</dbReference>
<feature type="region of interest" description="Disordered" evidence="9">
    <location>
        <begin position="520"/>
        <end position="566"/>
    </location>
</feature>
<evidence type="ECO:0000256" key="7">
    <source>
        <dbReference type="ARBA" id="ARBA00023242"/>
    </source>
</evidence>
<dbReference type="GO" id="GO:0042162">
    <property type="term" value="F:telomeric DNA binding"/>
    <property type="evidence" value="ECO:0007669"/>
    <property type="project" value="TreeGrafter"/>
</dbReference>
<keyword evidence="7 8" id="KW-0539">Nucleus</keyword>
<evidence type="ECO:0000256" key="2">
    <source>
        <dbReference type="ARBA" id="ARBA00022454"/>
    </source>
</evidence>
<keyword evidence="2 8" id="KW-0158">Chromosome</keyword>
<dbReference type="InterPro" id="IPR036420">
    <property type="entry name" value="BRCT_dom_sf"/>
</dbReference>
<feature type="region of interest" description="Disordered" evidence="9">
    <location>
        <begin position="346"/>
        <end position="401"/>
    </location>
</feature>
<sequence length="843" mass="93898">MFANTTFWIAQRVPSRTHYISVVKTHGGNVTNLEKQADFLIADHVHHRDAPPGALSYQFLEECAKQGQLLPPDDRAAHLCGPKPGSVREVADASRAPKAHRTAFTPGDDDIIREWVKDAVRRGESHAGNEIWKDLERQNKRHTWQSWRDRWVKKLRDGMPPQWDTEIRGLDADVDELVKDVLEEEAESEALQREEQESQIKERKEEEEQRGPDQQKEIEKQRERSEQEEEGQSEIMGKTKSEREKDKVSKRGNGSLPLPGVENPKAQRTSTQPRAVPEIAQAALRREQDRLLSGGTGSMVNSAASPQHRPAPVVLSRVAQAKLMGENPRPHVQSMLSSLPVPTKATNAYSRPCSESEHSEAARPEFARGQSGGVSSNRAKRPKNHHIVAAANEEEENRMEPRAVETPANEAFAPSGRGPSLPRPFTAEDFLQLYEKIDAMNTDTDGLRIGLEAFAPSTDFSPQQWLQFLKDDVLPILKNMILKHNGVAACLTEYIQRNPHQPWGRWRSHYGSGTCSILKDGIGPNTPSDSQTSQINDARPQTPKKKRARDDIEDSPQFKSPKVAETANISRQRVDINLQSTLSGASQAESIRAIDDGEDDDDDFTKALQTQAILAADTQPLDLCIPDLDEALDSSIAQSIESDKPDDFDRQCRASLRDQELINQQLLDNPGENGAMDLDFFDLPEPDGGFEATDAPDEGIDTQLLKDTQAMATGTIEDLNKEEIDEAASQASLDFDALANQLMERGHSPENILTAIQVTSANMPLMLVVLEHLKMGMKVPVHTRGIWTEQDDEDVLGGDARKLERVEAKHGWDGEGGCKARQYFLRDSMAAVEELTRQSNHTA</sequence>
<evidence type="ECO:0000256" key="5">
    <source>
        <dbReference type="ARBA" id="ARBA00023159"/>
    </source>
</evidence>
<dbReference type="Pfam" id="PF16589">
    <property type="entry name" value="BRCT_2"/>
    <property type="match status" value="1"/>
</dbReference>
<dbReference type="Proteomes" id="UP000298493">
    <property type="component" value="Unassembled WGS sequence"/>
</dbReference>
<evidence type="ECO:0000313" key="11">
    <source>
        <dbReference type="EMBL" id="TID20673.1"/>
    </source>
</evidence>
<gene>
    <name evidence="11" type="ORF">E6O75_ATG05437</name>
</gene>
<dbReference type="GO" id="GO:0070187">
    <property type="term" value="C:shelterin complex"/>
    <property type="evidence" value="ECO:0007669"/>
    <property type="project" value="TreeGrafter"/>
</dbReference>
<feature type="compositionally biased region" description="Basic and acidic residues" evidence="9">
    <location>
        <begin position="190"/>
        <end position="225"/>
    </location>
</feature>
<comment type="subcellular location">
    <subcellularLocation>
        <location evidence="8">Nucleus</location>
    </subcellularLocation>
    <subcellularLocation>
        <location evidence="8">Chromosome</location>
        <location evidence="8">Telomere</location>
    </subcellularLocation>
</comment>
<evidence type="ECO:0000259" key="10">
    <source>
        <dbReference type="PROSITE" id="PS50172"/>
    </source>
</evidence>
<comment type="function">
    <text evidence="8">Involved in the regulation of telomere length, clustering and has a specific role in telomere position effect (TPE).</text>
</comment>
<evidence type="ECO:0000256" key="9">
    <source>
        <dbReference type="SAM" id="MobiDB-lite"/>
    </source>
</evidence>
<evidence type="ECO:0000256" key="3">
    <source>
        <dbReference type="ARBA" id="ARBA00022895"/>
    </source>
</evidence>
<dbReference type="Pfam" id="PF08914">
    <property type="entry name" value="Myb_Rap1"/>
    <property type="match status" value="1"/>
</dbReference>
<evidence type="ECO:0000256" key="4">
    <source>
        <dbReference type="ARBA" id="ARBA00023015"/>
    </source>
</evidence>
<evidence type="ECO:0000313" key="12">
    <source>
        <dbReference type="Proteomes" id="UP000298493"/>
    </source>
</evidence>
<dbReference type="GO" id="GO:0031848">
    <property type="term" value="P:protection from non-homologous end joining at telomere"/>
    <property type="evidence" value="ECO:0007669"/>
    <property type="project" value="TreeGrafter"/>
</dbReference>
<dbReference type="InterPro" id="IPR015010">
    <property type="entry name" value="TERF2IP_Myb"/>
</dbReference>
<dbReference type="Gene3D" id="1.10.10.60">
    <property type="entry name" value="Homeodomain-like"/>
    <property type="match status" value="1"/>
</dbReference>
<keyword evidence="4" id="KW-0805">Transcription regulation</keyword>
<comment type="similarity">
    <text evidence="1 8">Belongs to the RAP1 family.</text>
</comment>
<evidence type="ECO:0000256" key="1">
    <source>
        <dbReference type="ARBA" id="ARBA00010467"/>
    </source>
</evidence>
<feature type="compositionally biased region" description="Basic and acidic residues" evidence="9">
    <location>
        <begin position="354"/>
        <end position="366"/>
    </location>
</feature>
<dbReference type="STRING" id="86259.A0A4Z1NX06"/>
<dbReference type="OrthoDB" id="435460at2759"/>
<dbReference type="GO" id="GO:0010833">
    <property type="term" value="P:telomere maintenance via telomere lengthening"/>
    <property type="evidence" value="ECO:0007669"/>
    <property type="project" value="UniProtKB-UniRule"/>
</dbReference>
<feature type="compositionally biased region" description="Basic and acidic residues" evidence="9">
    <location>
        <begin position="237"/>
        <end position="249"/>
    </location>
</feature>
<feature type="compositionally biased region" description="Polar residues" evidence="9">
    <location>
        <begin position="525"/>
        <end position="536"/>
    </location>
</feature>
<name>A0A4Z1NX06_9PEZI</name>
<dbReference type="SUPFAM" id="SSF46689">
    <property type="entry name" value="Homeodomain-like"/>
    <property type="match status" value="1"/>
</dbReference>
<comment type="subunit">
    <text evidence="8">Homodimer.</text>
</comment>
<dbReference type="InterPro" id="IPR038104">
    <property type="entry name" value="Rap1_C_sf"/>
</dbReference>
<keyword evidence="5" id="KW-0010">Activator</keyword>
<dbReference type="EMBL" id="SNSC02000010">
    <property type="protein sequence ID" value="TID20673.1"/>
    <property type="molecule type" value="Genomic_DNA"/>
</dbReference>
<feature type="domain" description="BRCT" evidence="10">
    <location>
        <begin position="1"/>
        <end position="77"/>
    </location>
</feature>
<dbReference type="PROSITE" id="PS50172">
    <property type="entry name" value="BRCT"/>
    <property type="match status" value="1"/>
</dbReference>
<reference evidence="11 12" key="1">
    <citation type="submission" date="2019-04" db="EMBL/GenBank/DDBJ databases">
        <title>High contiguity whole genome sequence and gene annotation resource for two Venturia nashicola isolates.</title>
        <authorList>
            <person name="Prokchorchik M."/>
            <person name="Won K."/>
            <person name="Lee Y."/>
            <person name="Choi E.D."/>
            <person name="Segonzac C."/>
            <person name="Sohn K.H."/>
        </authorList>
    </citation>
    <scope>NUCLEOTIDE SEQUENCE [LARGE SCALE GENOMIC DNA]</scope>
    <source>
        <strain evidence="11 12">PRI2</strain>
    </source>
</reference>
<dbReference type="AlphaFoldDB" id="A0A4Z1NX06"/>
<dbReference type="InterPro" id="IPR001357">
    <property type="entry name" value="BRCT_dom"/>
</dbReference>
<dbReference type="PANTHER" id="PTHR16466:SF6">
    <property type="entry name" value="TELOMERIC REPEAT-BINDING FACTOR 2-INTERACTING PROTEIN 1"/>
    <property type="match status" value="1"/>
</dbReference>
<protein>
    <recommendedName>
        <fullName evidence="8">DNA-binding protein RAP1</fullName>
    </recommendedName>
</protein>
<evidence type="ECO:0000256" key="8">
    <source>
        <dbReference type="RuleBase" id="RU367107"/>
    </source>
</evidence>
<keyword evidence="3 8" id="KW-0779">Telomere</keyword>
<comment type="caution">
    <text evidence="11">The sequence shown here is derived from an EMBL/GenBank/DDBJ whole genome shotgun (WGS) entry which is preliminary data.</text>
</comment>